<dbReference type="EMBL" id="PSUL01000029">
    <property type="protein sequence ID" value="PPF11940.1"/>
    <property type="molecule type" value="Genomic_DNA"/>
</dbReference>
<accession>A0ABD6W6W9</accession>
<dbReference type="PANTHER" id="PTHR24094">
    <property type="entry name" value="SECRETED PROTEIN"/>
    <property type="match status" value="1"/>
</dbReference>
<sequence length="196" mass="21361">MTEGKLLVDGDAVRALAMALPEAEPSTSATEAWAPLKRDHFGQRWADVDHNGCDTRNDILGRDLRSPQFQPGTRDCKVIAGVLEDPYTGQSIPVDAETISKSVQIDHVVPLHWAWLHGADKLTDDQRRQLANDPDNLAAVASSANAAKSDSGPAEWLPRPEDQCSYVATFTAVLQKYSLTIDPADRSAIVDLSNRC</sequence>
<evidence type="ECO:0000313" key="4">
    <source>
        <dbReference type="Proteomes" id="UP000237881"/>
    </source>
</evidence>
<name>A0ABD6W6W9_RATRA</name>
<dbReference type="EMBL" id="PSVT01000034">
    <property type="protein sequence ID" value="PPH74615.1"/>
    <property type="molecule type" value="Genomic_DNA"/>
</dbReference>
<comment type="caution">
    <text evidence="2">The sequence shown here is derived from an EMBL/GenBank/DDBJ whole genome shotgun (WGS) entry which is preliminary data.</text>
</comment>
<keyword evidence="5" id="KW-1185">Reference proteome</keyword>
<evidence type="ECO:0000259" key="1">
    <source>
        <dbReference type="Pfam" id="PF07510"/>
    </source>
</evidence>
<dbReference type="InterPro" id="IPR011089">
    <property type="entry name" value="GmrSD_C"/>
</dbReference>
<dbReference type="Proteomes" id="UP000239698">
    <property type="component" value="Unassembled WGS sequence"/>
</dbReference>
<keyword evidence="2" id="KW-0378">Hydrolase</keyword>
<reference evidence="4 5" key="1">
    <citation type="submission" date="2018-02" db="EMBL/GenBank/DDBJ databases">
        <title>Bacteriophage NCPPB3778 and a type I-E CRISPR drive the evolution of the US Biological Select Agent, Rathayibacter toxicus.</title>
        <authorList>
            <person name="Davis E.W.II."/>
            <person name="Tabima J.F."/>
            <person name="Weisberg A.J."/>
            <person name="Lopes L.D."/>
            <person name="Wiseman M.S."/>
            <person name="Wiseman M.S."/>
            <person name="Pupko T."/>
            <person name="Belcher M.S."/>
            <person name="Sechler A.J."/>
            <person name="Tancos M.A."/>
            <person name="Schroeder B.K."/>
            <person name="Murray T.D."/>
            <person name="Luster D.G."/>
            <person name="Schneider W.L."/>
            <person name="Rogers E."/>
            <person name="Andreote F.D."/>
            <person name="Grunwald N.J."/>
            <person name="Putnam M.L."/>
            <person name="Chang J.H."/>
        </authorList>
    </citation>
    <scope>NUCLEOTIDE SEQUENCE [LARGE SCALE GENOMIC DNA]</scope>
    <source>
        <strain evidence="3 5">AY1D6</strain>
        <strain evidence="2 4">AY1I9</strain>
    </source>
</reference>
<dbReference type="GO" id="GO:0004519">
    <property type="term" value="F:endonuclease activity"/>
    <property type="evidence" value="ECO:0007669"/>
    <property type="project" value="UniProtKB-KW"/>
</dbReference>
<dbReference type="Pfam" id="PF07510">
    <property type="entry name" value="GmrSD_C"/>
    <property type="match status" value="1"/>
</dbReference>
<feature type="domain" description="GmrSD restriction endonucleases C-terminal" evidence="1">
    <location>
        <begin position="54"/>
        <end position="179"/>
    </location>
</feature>
<proteinExistence type="predicted"/>
<gene>
    <name evidence="2" type="ORF">C5C04_11420</name>
    <name evidence="3" type="ORF">C5C40_12835</name>
</gene>
<dbReference type="Proteomes" id="UP000237881">
    <property type="component" value="Unassembled WGS sequence"/>
</dbReference>
<evidence type="ECO:0000313" key="5">
    <source>
        <dbReference type="Proteomes" id="UP000239698"/>
    </source>
</evidence>
<dbReference type="RefSeq" id="WP_097167853.1">
    <property type="nucleotide sequence ID" value="NZ_PSUL01000029.1"/>
</dbReference>
<evidence type="ECO:0000313" key="3">
    <source>
        <dbReference type="EMBL" id="PPH74615.1"/>
    </source>
</evidence>
<keyword evidence="2" id="KW-0255">Endonuclease</keyword>
<dbReference type="PANTHER" id="PTHR24094:SF15">
    <property type="entry name" value="AMP-DEPENDENT SYNTHETASE_LIGASE DOMAIN-CONTAINING PROTEIN-RELATED"/>
    <property type="match status" value="1"/>
</dbReference>
<organism evidence="2 4">
    <name type="scientific">Rathayibacter rathayi</name>
    <name type="common">Corynebacterium rathayi</name>
    <dbReference type="NCBI Taxonomy" id="33887"/>
    <lineage>
        <taxon>Bacteria</taxon>
        <taxon>Bacillati</taxon>
        <taxon>Actinomycetota</taxon>
        <taxon>Actinomycetes</taxon>
        <taxon>Micrococcales</taxon>
        <taxon>Microbacteriaceae</taxon>
        <taxon>Rathayibacter</taxon>
    </lineage>
</organism>
<evidence type="ECO:0000313" key="2">
    <source>
        <dbReference type="EMBL" id="PPF11940.1"/>
    </source>
</evidence>
<dbReference type="AlphaFoldDB" id="A0ABD6W6W9"/>
<keyword evidence="2" id="KW-0540">Nuclease</keyword>
<protein>
    <submittedName>
        <fullName evidence="2">HNH endonuclease</fullName>
    </submittedName>
</protein>